<dbReference type="InParanoid" id="A0A2K1R008"/>
<dbReference type="InterPro" id="IPR048684">
    <property type="entry name" value="COG4_C"/>
</dbReference>
<dbReference type="FunCoup" id="A0A2K1R008">
    <property type="interactions" value="779"/>
</dbReference>
<feature type="compositionally biased region" description="Basic and acidic residues" evidence="10">
    <location>
        <begin position="346"/>
        <end position="356"/>
    </location>
</feature>
<evidence type="ECO:0000259" key="11">
    <source>
        <dbReference type="SMART" id="SM00762"/>
    </source>
</evidence>
<dbReference type="AlphaFoldDB" id="A0A2K1R008"/>
<dbReference type="Pfam" id="PF20662">
    <property type="entry name" value="COG4_C"/>
    <property type="match status" value="1"/>
</dbReference>
<dbReference type="Gene3D" id="1.20.58.1970">
    <property type="match status" value="1"/>
</dbReference>
<reference evidence="12 13" key="1">
    <citation type="submission" date="2017-06" db="EMBL/GenBank/DDBJ databases">
        <title>Draft genome sequence of a variant of Elsinoe murrayae.</title>
        <authorList>
            <person name="Cheng Q."/>
        </authorList>
    </citation>
    <scope>NUCLEOTIDE SEQUENCE [LARGE SCALE GENOMIC DNA]</scope>
    <source>
        <strain evidence="12 13">CQ-2017a</strain>
    </source>
</reference>
<sequence length="785" mass="87099">MTAGGKLLSKDLDRPSVRNASTVADINAALAQLEQQEKSVTSKLDELVASQKDLSRQLARLDLARAQLGPQVTSIRSVSNGMLSSAASTASRISGAVKRLDNEQAAVKATLQVVEQVAELKACVLGVNGAMEGTQDWELAATYLHRASKIPRDVTDGTFAEEIVPTAEVPDPPRKTLNSAAENLCVLFLREFEKATREADGSEVTRFFKLFPLIGRQEVGLDAYGRYVCGGVASRARSNLSSSQKKEGLFYALNLTKLFEHIAQIVEGHEPIVTRHYGPGMMSKVVERLQVEADVQGGLILDTWFEEGQVGRKLTDVKSYAFTFLVQSFLPTQKMQSSFRPQSPASHDRSAARVSEDDGGVNMKDVDALLNEMAMMLGRWALYSKFLATKVLDAPTETDVRALSMPRLIANSSLRRKVDDHLLEPFNAMTTFFFRRSVEKAFQMDESPSDLTLNPNKPLGSSPPFITSAVDDVMYILNQVLQRSLGTSQRSVVASVLPSISRVLGSDFYGMIQRKMRDESYPKATVQGALPPEHLIIGFLVLMNNLDVSTDYVRRIVEGQLASDGSPSGSRLADLFPFGSDASFVEGQVRNILATFEAKTSELIAEAVEVLLRQVLRPRLRPVLMEAFREVDYTPNEGQDGRDDEVEVEPVARRFERGWMAFTQPIKRITTESNFSRIQSAVVGHLAKMLEKRVWSHYGKVNPLGAIQLERDMTEIIGIAVRGGAYSLRDHFTRTQQMLLIINMDEEEWDDIKATGEEDAEAGGIEWKLDAAERQRTRNIIKERT</sequence>
<dbReference type="OrthoDB" id="47059at2759"/>
<keyword evidence="7" id="KW-0472">Membrane</keyword>
<feature type="region of interest" description="Disordered" evidence="10">
    <location>
        <begin position="337"/>
        <end position="357"/>
    </location>
</feature>
<comment type="caution">
    <text evidence="12">The sequence shown here is derived from an EMBL/GenBank/DDBJ whole genome shotgun (WGS) entry which is preliminary data.</text>
</comment>
<comment type="subcellular location">
    <subcellularLocation>
        <location evidence="1">Golgi apparatus membrane</location>
        <topology evidence="1">Peripheral membrane protein</topology>
    </subcellularLocation>
</comment>
<dbReference type="Pfam" id="PF08318">
    <property type="entry name" value="COG4_m"/>
    <property type="match status" value="1"/>
</dbReference>
<organism evidence="12 13">
    <name type="scientific">Sphaceloma murrayae</name>
    <dbReference type="NCBI Taxonomy" id="2082308"/>
    <lineage>
        <taxon>Eukaryota</taxon>
        <taxon>Fungi</taxon>
        <taxon>Dikarya</taxon>
        <taxon>Ascomycota</taxon>
        <taxon>Pezizomycotina</taxon>
        <taxon>Dothideomycetes</taxon>
        <taxon>Dothideomycetidae</taxon>
        <taxon>Myriangiales</taxon>
        <taxon>Elsinoaceae</taxon>
        <taxon>Sphaceloma</taxon>
    </lineage>
</organism>
<evidence type="ECO:0000256" key="6">
    <source>
        <dbReference type="ARBA" id="ARBA00023034"/>
    </source>
</evidence>
<evidence type="ECO:0000256" key="4">
    <source>
        <dbReference type="ARBA" id="ARBA00022448"/>
    </source>
</evidence>
<dbReference type="GO" id="GO:0000139">
    <property type="term" value="C:Golgi membrane"/>
    <property type="evidence" value="ECO:0007669"/>
    <property type="project" value="UniProtKB-SubCell"/>
</dbReference>
<accession>A0A2K1R008</accession>
<feature type="domain" description="COG4 transport protein middle alpha-helical bundle" evidence="11">
    <location>
        <begin position="177"/>
        <end position="517"/>
    </location>
</feature>
<evidence type="ECO:0000256" key="8">
    <source>
        <dbReference type="ARBA" id="ARBA00031340"/>
    </source>
</evidence>
<evidence type="ECO:0000256" key="7">
    <source>
        <dbReference type="ARBA" id="ARBA00023136"/>
    </source>
</evidence>
<keyword evidence="9" id="KW-0175">Coiled coil</keyword>
<evidence type="ECO:0000256" key="9">
    <source>
        <dbReference type="SAM" id="Coils"/>
    </source>
</evidence>
<evidence type="ECO:0000313" key="13">
    <source>
        <dbReference type="Proteomes" id="UP000243797"/>
    </source>
</evidence>
<dbReference type="PANTHER" id="PTHR24016:SF0">
    <property type="entry name" value="CONSERVED OLIGOMERIC GOLGI COMPLEX SUBUNIT 4"/>
    <property type="match status" value="1"/>
</dbReference>
<proteinExistence type="inferred from homology"/>
<evidence type="ECO:0000256" key="3">
    <source>
        <dbReference type="ARBA" id="ARBA00020975"/>
    </source>
</evidence>
<dbReference type="SMART" id="SM00762">
    <property type="entry name" value="Cog4"/>
    <property type="match status" value="1"/>
</dbReference>
<evidence type="ECO:0000256" key="10">
    <source>
        <dbReference type="SAM" id="MobiDB-lite"/>
    </source>
</evidence>
<dbReference type="GO" id="GO:0015031">
    <property type="term" value="P:protein transport"/>
    <property type="evidence" value="ECO:0007669"/>
    <property type="project" value="UniProtKB-KW"/>
</dbReference>
<dbReference type="PANTHER" id="PTHR24016">
    <property type="entry name" value="CONSERVED OLIGOMERIC GOLGI COMPLEX SUBUNIT 4"/>
    <property type="match status" value="1"/>
</dbReference>
<dbReference type="STRING" id="2082308.A0A2K1R008"/>
<keyword evidence="6" id="KW-0333">Golgi apparatus</keyword>
<evidence type="ECO:0000313" key="12">
    <source>
        <dbReference type="EMBL" id="PNS20631.1"/>
    </source>
</evidence>
<dbReference type="EMBL" id="NKHZ01000022">
    <property type="protein sequence ID" value="PNS20631.1"/>
    <property type="molecule type" value="Genomic_DNA"/>
</dbReference>
<dbReference type="Pfam" id="PF20663">
    <property type="entry name" value="COG4_N"/>
    <property type="match status" value="1"/>
</dbReference>
<feature type="coiled-coil region" evidence="9">
    <location>
        <begin position="23"/>
        <end position="50"/>
    </location>
</feature>
<name>A0A2K1R008_9PEZI</name>
<evidence type="ECO:0000256" key="2">
    <source>
        <dbReference type="ARBA" id="ARBA00009215"/>
    </source>
</evidence>
<protein>
    <recommendedName>
        <fullName evidence="3">Conserved oligomeric Golgi complex subunit 4</fullName>
    </recommendedName>
    <alternativeName>
        <fullName evidence="8">Component of oligomeric Golgi complex 4</fullName>
    </alternativeName>
</protein>
<dbReference type="InterPro" id="IPR013167">
    <property type="entry name" value="COG4_M"/>
</dbReference>
<dbReference type="InterPro" id="IPR048680">
    <property type="entry name" value="COG4_N"/>
</dbReference>
<evidence type="ECO:0000256" key="1">
    <source>
        <dbReference type="ARBA" id="ARBA00004395"/>
    </source>
</evidence>
<dbReference type="Proteomes" id="UP000243797">
    <property type="component" value="Unassembled WGS sequence"/>
</dbReference>
<dbReference type="InterPro" id="IPR048682">
    <property type="entry name" value="COG4"/>
</dbReference>
<keyword evidence="13" id="KW-1185">Reference proteome</keyword>
<comment type="similarity">
    <text evidence="2">Belongs to the COG4 family.</text>
</comment>
<evidence type="ECO:0000256" key="5">
    <source>
        <dbReference type="ARBA" id="ARBA00022927"/>
    </source>
</evidence>
<keyword evidence="4" id="KW-0813">Transport</keyword>
<keyword evidence="5" id="KW-0653">Protein transport</keyword>
<gene>
    <name evidence="12" type="ORF">CAC42_358</name>
</gene>